<keyword evidence="1" id="KW-0732">Signal</keyword>
<evidence type="ECO:0000313" key="2">
    <source>
        <dbReference type="EMBL" id="MCW1913945.1"/>
    </source>
</evidence>
<dbReference type="RefSeq" id="WP_264513447.1">
    <property type="nucleotide sequence ID" value="NZ_JAPDDR010000004.1"/>
</dbReference>
<keyword evidence="3" id="KW-1185">Reference proteome</keyword>
<protein>
    <submittedName>
        <fullName evidence="2">Uncharacterized protein</fullName>
    </submittedName>
</protein>
<name>A0ABT3G283_9BACT</name>
<sequence length="176" mass="19197">MKAFSILALLATASAFGQSGHGIEFLPKDIKPPVGAPTSDLELKKRQANEKFSGFAEEKAIPKRWDLESNSEYIAFGEFVTLLPKGAIIHVPEKHKANVVKEMKGALLLWPEFVARYPGLVSRMDVSLEEASGQKPIAAERLKAARNTGLIIVGVLNQNPITVSRDSIPPEEVPAR</sequence>
<feature type="signal peptide" evidence="1">
    <location>
        <begin position="1"/>
        <end position="17"/>
    </location>
</feature>
<reference evidence="2" key="1">
    <citation type="submission" date="2022-10" db="EMBL/GenBank/DDBJ databases">
        <title>Luteolibacter sp. GHJ8, whole genome shotgun sequencing project.</title>
        <authorList>
            <person name="Zhao G."/>
            <person name="Shen L."/>
        </authorList>
    </citation>
    <scope>NUCLEOTIDE SEQUENCE</scope>
    <source>
        <strain evidence="2">GHJ8</strain>
    </source>
</reference>
<evidence type="ECO:0000256" key="1">
    <source>
        <dbReference type="SAM" id="SignalP"/>
    </source>
</evidence>
<gene>
    <name evidence="2" type="ORF">OJ996_10185</name>
</gene>
<dbReference type="EMBL" id="JAPDDR010000004">
    <property type="protein sequence ID" value="MCW1913945.1"/>
    <property type="molecule type" value="Genomic_DNA"/>
</dbReference>
<accession>A0ABT3G283</accession>
<organism evidence="2 3">
    <name type="scientific">Luteolibacter rhizosphaerae</name>
    <dbReference type="NCBI Taxonomy" id="2989719"/>
    <lineage>
        <taxon>Bacteria</taxon>
        <taxon>Pseudomonadati</taxon>
        <taxon>Verrucomicrobiota</taxon>
        <taxon>Verrucomicrobiia</taxon>
        <taxon>Verrucomicrobiales</taxon>
        <taxon>Verrucomicrobiaceae</taxon>
        <taxon>Luteolibacter</taxon>
    </lineage>
</organism>
<feature type="chain" id="PRO_5045957127" evidence="1">
    <location>
        <begin position="18"/>
        <end position="176"/>
    </location>
</feature>
<comment type="caution">
    <text evidence="2">The sequence shown here is derived from an EMBL/GenBank/DDBJ whole genome shotgun (WGS) entry which is preliminary data.</text>
</comment>
<evidence type="ECO:0000313" key="3">
    <source>
        <dbReference type="Proteomes" id="UP001165653"/>
    </source>
</evidence>
<proteinExistence type="predicted"/>
<dbReference type="Proteomes" id="UP001165653">
    <property type="component" value="Unassembled WGS sequence"/>
</dbReference>